<protein>
    <recommendedName>
        <fullName evidence="3">Methylase</fullName>
    </recommendedName>
</protein>
<name>A0A088E5B6_9CREN</name>
<dbReference type="EMBL" id="CP008822">
    <property type="protein sequence ID" value="AIM27614.1"/>
    <property type="molecule type" value="Genomic_DNA"/>
</dbReference>
<reference evidence="1 2" key="1">
    <citation type="journal article" date="2014" name="J. Bacteriol.">
        <title>Role of an Archaeal PitA Transporter in the Copper and Arsenic Resistance of Metallosphaera sedula, an Extreme Thermoacidophile.</title>
        <authorList>
            <person name="McCarthy S."/>
            <person name="Ai C."/>
            <person name="Wheaton G."/>
            <person name="Tevatia R."/>
            <person name="Eckrich V."/>
            <person name="Kelly R."/>
            <person name="Blum P."/>
        </authorList>
    </citation>
    <scope>NUCLEOTIDE SEQUENCE [LARGE SCALE GENOMIC DNA]</scope>
    <source>
        <strain evidence="1 2">CuR1</strain>
    </source>
</reference>
<sequence>MVETYPLSVKLAILMDDKDDIAPLWRSISIVTVDGTVERVSASLGRSSALPYADLVVGRDMLRGEISLLSSVYPIVVNGDRIVRFDQIAGKFPELLPGGKTLGVGWCDESHVACLSGSMSGNVVNGLYPFPFREGVFDNVIVYEILDYDVIRESHRVVKRGGKLFLVFRDKVFGGVKPSEALKFLVKFNVISLALRDGFWIVESKKIR</sequence>
<evidence type="ECO:0000313" key="2">
    <source>
        <dbReference type="Proteomes" id="UP000029084"/>
    </source>
</evidence>
<dbReference type="Proteomes" id="UP000029084">
    <property type="component" value="Chromosome"/>
</dbReference>
<evidence type="ECO:0008006" key="3">
    <source>
        <dbReference type="Google" id="ProtNLM"/>
    </source>
</evidence>
<organism evidence="1 2">
    <name type="scientific">Metallosphaera sedula</name>
    <dbReference type="NCBI Taxonomy" id="43687"/>
    <lineage>
        <taxon>Archaea</taxon>
        <taxon>Thermoproteota</taxon>
        <taxon>Thermoprotei</taxon>
        <taxon>Sulfolobales</taxon>
        <taxon>Sulfolobaceae</taxon>
        <taxon>Metallosphaera</taxon>
    </lineage>
</organism>
<dbReference type="OMA" id="FWIVESK"/>
<accession>A0A088E5B6</accession>
<dbReference type="AlphaFoldDB" id="A0A088E5B6"/>
<gene>
    <name evidence="1" type="ORF">HA72_1473</name>
</gene>
<proteinExistence type="predicted"/>
<evidence type="ECO:0000313" key="1">
    <source>
        <dbReference type="EMBL" id="AIM27614.1"/>
    </source>
</evidence>